<dbReference type="PANTHER" id="PTHR11671">
    <property type="entry name" value="V-TYPE ATP SYNTHASE SUBUNIT D"/>
    <property type="match status" value="1"/>
</dbReference>
<evidence type="ECO:0000313" key="4">
    <source>
        <dbReference type="EMBL" id="KRX01840.1"/>
    </source>
</evidence>
<keyword evidence="2" id="KW-0813">Transport</keyword>
<evidence type="ECO:0000313" key="5">
    <source>
        <dbReference type="Proteomes" id="UP000054937"/>
    </source>
</evidence>
<sequence length="252" mass="28520">MSDQVTPSRMNLTLYKQKTQSARKGHELLKKKCDALKAKFRTIMIGLIENKEKMGNMAEEAFLIFAKAILAAGDFHQNVRDAIKHATVKIDMTAENVAGVMLPLMKIKENEDSDNALTQIGMERGGAQINNARLRFKALLVLLIQIAGLQTSFVTLDQVIKVTNRRVNALEYVVIPKFIDVQNYILQELDEQSKEEFFRLKKVLSNKKRDAEIELADRQVRLQKLKQEGVDIAKIGGNIGDDEDQHDDEIVV</sequence>
<dbReference type="NCBIfam" id="TIGR00309">
    <property type="entry name" value="V_ATPase_subD"/>
    <property type="match status" value="1"/>
</dbReference>
<reference evidence="4 5" key="1">
    <citation type="journal article" date="2015" name="Sci. Rep.">
        <title>Genome of the facultative scuticociliatosis pathogen Pseudocohnilembus persalinus provides insight into its virulence through horizontal gene transfer.</title>
        <authorList>
            <person name="Xiong J."/>
            <person name="Wang G."/>
            <person name="Cheng J."/>
            <person name="Tian M."/>
            <person name="Pan X."/>
            <person name="Warren A."/>
            <person name="Jiang C."/>
            <person name="Yuan D."/>
            <person name="Miao W."/>
        </authorList>
    </citation>
    <scope>NUCLEOTIDE SEQUENCE [LARGE SCALE GENOMIC DNA]</scope>
    <source>
        <strain evidence="4">36N120E</strain>
    </source>
</reference>
<name>A0A0V0QIJ9_PSEPJ</name>
<dbReference type="EMBL" id="LDAU01000162">
    <property type="protein sequence ID" value="KRX01840.1"/>
    <property type="molecule type" value="Genomic_DNA"/>
</dbReference>
<dbReference type="AlphaFoldDB" id="A0A0V0QIJ9"/>
<comment type="similarity">
    <text evidence="1">Belongs to the V-ATPase D subunit family.</text>
</comment>
<evidence type="ECO:0000256" key="2">
    <source>
        <dbReference type="ARBA" id="ARBA00022448"/>
    </source>
</evidence>
<dbReference type="GO" id="GO:0046961">
    <property type="term" value="F:proton-transporting ATPase activity, rotational mechanism"/>
    <property type="evidence" value="ECO:0007669"/>
    <property type="project" value="InterPro"/>
</dbReference>
<dbReference type="OMA" id="REEFFRM"/>
<proteinExistence type="inferred from homology"/>
<comment type="caution">
    <text evidence="4">The sequence shown here is derived from an EMBL/GenBank/DDBJ whole genome shotgun (WGS) entry which is preliminary data.</text>
</comment>
<dbReference type="OrthoDB" id="7676488at2759"/>
<dbReference type="InParanoid" id="A0A0V0QIJ9"/>
<organism evidence="4 5">
    <name type="scientific">Pseudocohnilembus persalinus</name>
    <name type="common">Ciliate</name>
    <dbReference type="NCBI Taxonomy" id="266149"/>
    <lineage>
        <taxon>Eukaryota</taxon>
        <taxon>Sar</taxon>
        <taxon>Alveolata</taxon>
        <taxon>Ciliophora</taxon>
        <taxon>Intramacronucleata</taxon>
        <taxon>Oligohymenophorea</taxon>
        <taxon>Scuticociliatia</taxon>
        <taxon>Philasterida</taxon>
        <taxon>Pseudocohnilembidae</taxon>
        <taxon>Pseudocohnilembus</taxon>
    </lineage>
</organism>
<dbReference type="FunCoup" id="A0A0V0QIJ9">
    <property type="interactions" value="234"/>
</dbReference>
<protein>
    <submittedName>
        <fullName evidence="4">Uncharacterized protein</fullName>
    </submittedName>
</protein>
<dbReference type="Gene3D" id="1.10.287.3240">
    <property type="match status" value="1"/>
</dbReference>
<dbReference type="InterPro" id="IPR002699">
    <property type="entry name" value="V_ATPase_D"/>
</dbReference>
<keyword evidence="5" id="KW-1185">Reference proteome</keyword>
<evidence type="ECO:0000256" key="3">
    <source>
        <dbReference type="ARBA" id="ARBA00023065"/>
    </source>
</evidence>
<dbReference type="Proteomes" id="UP000054937">
    <property type="component" value="Unassembled WGS sequence"/>
</dbReference>
<keyword evidence="3" id="KW-0406">Ion transport</keyword>
<accession>A0A0V0QIJ9</accession>
<gene>
    <name evidence="4" type="ORF">PPERSA_00462</name>
</gene>
<evidence type="ECO:0000256" key="1">
    <source>
        <dbReference type="ARBA" id="ARBA00005850"/>
    </source>
</evidence>
<dbReference type="Pfam" id="PF01813">
    <property type="entry name" value="ATP-synt_D"/>
    <property type="match status" value="1"/>
</dbReference>